<protein>
    <recommendedName>
        <fullName evidence="5">Protein phosphatase 1 regulatory subunit 37</fullName>
    </recommendedName>
    <alternativeName>
        <fullName evidence="6">Leucine-rich repeat-containing protein 68</fullName>
    </alternativeName>
</protein>
<feature type="compositionally biased region" description="Basic and acidic residues" evidence="7">
    <location>
        <begin position="826"/>
        <end position="839"/>
    </location>
</feature>
<feature type="compositionally biased region" description="Polar residues" evidence="7">
    <location>
        <begin position="166"/>
        <end position="200"/>
    </location>
</feature>
<dbReference type="InterPro" id="IPR001611">
    <property type="entry name" value="Leu-rich_rpt"/>
</dbReference>
<dbReference type="KEGG" id="csem:103378061"/>
<feature type="region of interest" description="Disordered" evidence="7">
    <location>
        <begin position="159"/>
        <end position="232"/>
    </location>
</feature>
<keyword evidence="1" id="KW-0433">Leucine-rich repeat</keyword>
<dbReference type="PANTHER" id="PTHR24112">
    <property type="entry name" value="LEUCINE-RICH REPEAT, ISOFORM F-RELATED"/>
    <property type="match status" value="1"/>
</dbReference>
<keyword evidence="3" id="KW-0650">Protein phosphatase inhibitor</keyword>
<evidence type="ECO:0000313" key="9">
    <source>
        <dbReference type="Proteomes" id="UP000265120"/>
    </source>
</evidence>
<evidence type="ECO:0000256" key="5">
    <source>
        <dbReference type="ARBA" id="ARBA00040684"/>
    </source>
</evidence>
<feature type="compositionally biased region" description="Polar residues" evidence="7">
    <location>
        <begin position="724"/>
        <end position="754"/>
    </location>
</feature>
<evidence type="ECO:0000256" key="1">
    <source>
        <dbReference type="ARBA" id="ARBA00022614"/>
    </source>
</evidence>
<feature type="compositionally biased region" description="Polar residues" evidence="7">
    <location>
        <begin position="868"/>
        <end position="907"/>
    </location>
</feature>
<dbReference type="InterPro" id="IPR051279">
    <property type="entry name" value="PP1-Reg/Actin-Interact_Protein"/>
</dbReference>
<feature type="region of interest" description="Disordered" evidence="7">
    <location>
        <begin position="637"/>
        <end position="1117"/>
    </location>
</feature>
<keyword evidence="2" id="KW-0677">Repeat</keyword>
<dbReference type="PROSITE" id="PS51450">
    <property type="entry name" value="LRR"/>
    <property type="match status" value="1"/>
</dbReference>
<comment type="similarity">
    <text evidence="4">Belongs to the PPP1R37 family.</text>
</comment>
<accession>A0A3P8VJB8</accession>
<dbReference type="CTD" id="284352"/>
<keyword evidence="9" id="KW-1185">Reference proteome</keyword>
<dbReference type="Gene3D" id="3.80.10.10">
    <property type="entry name" value="Ribonuclease Inhibitor"/>
    <property type="match status" value="1"/>
</dbReference>
<feature type="compositionally biased region" description="Basic and acidic residues" evidence="7">
    <location>
        <begin position="943"/>
        <end position="954"/>
    </location>
</feature>
<name>A0A3P8VJB8_CYNSE</name>
<dbReference type="Ensembl" id="ENSCSET00000012705.1">
    <property type="protein sequence ID" value="ENSCSEP00000012555.1"/>
    <property type="gene ID" value="ENSCSEG00000008118.1"/>
</dbReference>
<feature type="compositionally biased region" description="Polar residues" evidence="7">
    <location>
        <begin position="928"/>
        <end position="941"/>
    </location>
</feature>
<feature type="compositionally biased region" description="Acidic residues" evidence="7">
    <location>
        <begin position="707"/>
        <end position="718"/>
    </location>
</feature>
<organism evidence="8 9">
    <name type="scientific">Cynoglossus semilaevis</name>
    <name type="common">Tongue sole</name>
    <dbReference type="NCBI Taxonomy" id="244447"/>
    <lineage>
        <taxon>Eukaryota</taxon>
        <taxon>Metazoa</taxon>
        <taxon>Chordata</taxon>
        <taxon>Craniata</taxon>
        <taxon>Vertebrata</taxon>
        <taxon>Euteleostomi</taxon>
        <taxon>Actinopterygii</taxon>
        <taxon>Neopterygii</taxon>
        <taxon>Teleostei</taxon>
        <taxon>Neoteleostei</taxon>
        <taxon>Acanthomorphata</taxon>
        <taxon>Carangaria</taxon>
        <taxon>Pleuronectiformes</taxon>
        <taxon>Pleuronectoidei</taxon>
        <taxon>Cynoglossidae</taxon>
        <taxon>Cynoglossinae</taxon>
        <taxon>Cynoglossus</taxon>
    </lineage>
</organism>
<dbReference type="Proteomes" id="UP000265120">
    <property type="component" value="Chromosome 4"/>
</dbReference>
<feature type="compositionally biased region" description="Polar residues" evidence="7">
    <location>
        <begin position="979"/>
        <end position="994"/>
    </location>
</feature>
<dbReference type="SMART" id="SM00368">
    <property type="entry name" value="LRR_RI"/>
    <property type="match status" value="9"/>
</dbReference>
<dbReference type="InParanoid" id="A0A3P8VJB8"/>
<dbReference type="GeneID" id="103378061"/>
<dbReference type="PANTHER" id="PTHR24112:SF9">
    <property type="entry name" value="PROTEIN PHOSPHATASE 1 REGULATORY SUBUNIT 37"/>
    <property type="match status" value="1"/>
</dbReference>
<dbReference type="OMA" id="NDEQHKI"/>
<proteinExistence type="inferred from homology"/>
<reference evidence="8 9" key="1">
    <citation type="journal article" date="2014" name="Nat. Genet.">
        <title>Whole-genome sequence of a flatfish provides insights into ZW sex chromosome evolution and adaptation to a benthic lifestyle.</title>
        <authorList>
            <person name="Chen S."/>
            <person name="Zhang G."/>
            <person name="Shao C."/>
            <person name="Huang Q."/>
            <person name="Liu G."/>
            <person name="Zhang P."/>
            <person name="Song W."/>
            <person name="An N."/>
            <person name="Chalopin D."/>
            <person name="Volff J.N."/>
            <person name="Hong Y."/>
            <person name="Li Q."/>
            <person name="Sha Z."/>
            <person name="Zhou H."/>
            <person name="Xie M."/>
            <person name="Yu Q."/>
            <person name="Liu Y."/>
            <person name="Xiang H."/>
            <person name="Wang N."/>
            <person name="Wu K."/>
            <person name="Yang C."/>
            <person name="Zhou Q."/>
            <person name="Liao X."/>
            <person name="Yang L."/>
            <person name="Hu Q."/>
            <person name="Zhang J."/>
            <person name="Meng L."/>
            <person name="Jin L."/>
            <person name="Tian Y."/>
            <person name="Lian J."/>
            <person name="Yang J."/>
            <person name="Miao G."/>
            <person name="Liu S."/>
            <person name="Liang Z."/>
            <person name="Yan F."/>
            <person name="Li Y."/>
            <person name="Sun B."/>
            <person name="Zhang H."/>
            <person name="Zhang J."/>
            <person name="Zhu Y."/>
            <person name="Du M."/>
            <person name="Zhao Y."/>
            <person name="Schartl M."/>
            <person name="Tang Q."/>
            <person name="Wang J."/>
        </authorList>
    </citation>
    <scope>NUCLEOTIDE SEQUENCE</scope>
</reference>
<feature type="compositionally biased region" description="Acidic residues" evidence="7">
    <location>
        <begin position="1103"/>
        <end position="1117"/>
    </location>
</feature>
<feature type="compositionally biased region" description="Polar residues" evidence="7">
    <location>
        <begin position="1029"/>
        <end position="1046"/>
    </location>
</feature>
<reference evidence="8" key="3">
    <citation type="submission" date="2025-09" db="UniProtKB">
        <authorList>
            <consortium name="Ensembl"/>
        </authorList>
    </citation>
    <scope>IDENTIFICATION</scope>
</reference>
<dbReference type="OrthoDB" id="10034042at2759"/>
<feature type="compositionally biased region" description="Basic and acidic residues" evidence="7">
    <location>
        <begin position="995"/>
        <end position="1028"/>
    </location>
</feature>
<dbReference type="Pfam" id="PF13516">
    <property type="entry name" value="LRR_6"/>
    <property type="match status" value="3"/>
</dbReference>
<sequence>MNIEEQCLDLCNVKTKGNIDEQNTSSDTESVTSRISELMTDSERENQKIVPTAVSETYMMPQLTDNRQAGEENNHQVHNTLEIDEVNGNGTSTALDTSVIANPTDFFYSNEQHMDNIGVEIMKVDKDTDAVVSGGASCGDIEIGVALSPDDTGVLDVEPTNDRSLSDNTLDSVPSSQDDPPASTTECQASFTETPSTNQVGLYPSVEEENGKHKPSGKRVTFPSDEDIVSGAVEPKDPWRHALNVTVEEILSSYKQACQKLNCKPIPKVLKQIQELKDLTQRIECLDLKGEKLDYRACESLEEILKRVQFKVIDLEQTNLDEDGASALFDMIEYYESATHLNISFNKHIGTRGWQAAAHMMRKTSSLQYLDARNTPLLDHSAPFVARALRTSGSLAVLHLENAGLSGRPLMLLATALKMNMNLRELYLADNKLNGLQDSAQLGNLLKFNYNIQILDLRNNHILDSGLAYLCEGLKEQRKGLVTLVLWNNQLTHNGMGFLAAALPCTQSLETLNLGHNSVGNEGIHKLKDGLIANRSVLRLGLASIKLSCEGAVAVAEFIAESPRLLRLDLRENEIKTGGLMALSLALKVNTSLLRLDLDREPKKETVKSFIETQRALLAEIQNGCKRNFILAKEKEETEQNMRQSASMAEIATEDGTKEEEEEETVSTEGVDKEEKQGEEREEREKTGDEEQVDNHSGVSCVTNIESDSDTEDEEEEVTSSYTCPSQAAPKTQTGAAQPCLSASQTSSPQTKESTAAGPSVLSGITVTEAKAPPGNPPSPGRCISVSSPGRGHKIFMVTRVESPPEQKQQQQQPLLHFTAQAAPSHSKEALEKPVDADTRPNAQQMQPTPASPTPTPLLTQTEDCKLTEQSPVANPDSVPNTTLSQTLEPEASQQARENVRASSLEPNLQAPALPLGSSAEQAVASLLNENAQSQQTQSSGVELEKCREEKDGATEEGQEVSPPSSAEKGDEEMCPTHVTPSEVENQQPTSSSEQHQDEEAFSSPEEKLSLRRQEEEAVEEELPRQETTDSSSHTRTLTTTQQEDNQTTHEEPSPQQQAEADDQKVDSGLLIMSDQNTPSAAVDADPVENLESTETRVVSQVEVEDSPDESSADEMESFADTLDGEVVGPLLPNGLKTEFSLHLLDAENPKPGSCVMEHVSVSCGQELEELLLEASLDTGRDGP</sequence>
<dbReference type="RefSeq" id="XP_024910581.1">
    <property type="nucleotide sequence ID" value="XM_025054813.1"/>
</dbReference>
<dbReference type="FunCoup" id="A0A3P8VJB8">
    <property type="interactions" value="661"/>
</dbReference>
<reference evidence="8" key="2">
    <citation type="submission" date="2025-08" db="UniProtKB">
        <authorList>
            <consortium name="Ensembl"/>
        </authorList>
    </citation>
    <scope>IDENTIFICATION</scope>
</reference>
<feature type="compositionally biased region" description="Polar residues" evidence="7">
    <location>
        <begin position="695"/>
        <end position="705"/>
    </location>
</feature>
<evidence type="ECO:0000313" key="8">
    <source>
        <dbReference type="Ensembl" id="ENSCSEP00000012555.1"/>
    </source>
</evidence>
<dbReference type="FunFam" id="3.80.10.10:FF:000324">
    <property type="entry name" value="Protein phosphatase 1 regulatory subunit 37"/>
    <property type="match status" value="1"/>
</dbReference>
<evidence type="ECO:0000256" key="3">
    <source>
        <dbReference type="ARBA" id="ARBA00023272"/>
    </source>
</evidence>
<feature type="compositionally biased region" description="Acidic residues" evidence="7">
    <location>
        <begin position="657"/>
        <end position="666"/>
    </location>
</feature>
<dbReference type="GO" id="GO:0004864">
    <property type="term" value="F:protein phosphatase inhibitor activity"/>
    <property type="evidence" value="ECO:0007669"/>
    <property type="project" value="UniProtKB-KW"/>
</dbReference>
<dbReference type="InterPro" id="IPR032675">
    <property type="entry name" value="LRR_dom_sf"/>
</dbReference>
<dbReference type="AlphaFoldDB" id="A0A3P8VJB8"/>
<dbReference type="SUPFAM" id="SSF52047">
    <property type="entry name" value="RNI-like"/>
    <property type="match status" value="1"/>
</dbReference>
<evidence type="ECO:0000256" key="7">
    <source>
        <dbReference type="SAM" id="MobiDB-lite"/>
    </source>
</evidence>
<evidence type="ECO:0000256" key="4">
    <source>
        <dbReference type="ARBA" id="ARBA00038315"/>
    </source>
</evidence>
<evidence type="ECO:0000256" key="6">
    <source>
        <dbReference type="ARBA" id="ARBA00041209"/>
    </source>
</evidence>
<dbReference type="GeneTree" id="ENSGT00940000157454"/>
<dbReference type="CDD" id="cd00116">
    <property type="entry name" value="LRR_RI"/>
    <property type="match status" value="1"/>
</dbReference>
<evidence type="ECO:0000256" key="2">
    <source>
        <dbReference type="ARBA" id="ARBA00022737"/>
    </source>
</evidence>
<feature type="compositionally biased region" description="Basic and acidic residues" evidence="7">
    <location>
        <begin position="670"/>
        <end position="689"/>
    </location>
</feature>